<keyword evidence="8 19" id="KW-0472">Membrane</keyword>
<feature type="transmembrane region" description="Helical" evidence="19">
    <location>
        <begin position="1325"/>
        <end position="1343"/>
    </location>
</feature>
<dbReference type="Gene3D" id="2.60.60.20">
    <property type="entry name" value="PLAT/LH2 domain"/>
    <property type="match status" value="1"/>
</dbReference>
<evidence type="ECO:0000256" key="6">
    <source>
        <dbReference type="ARBA" id="ARBA00022729"/>
    </source>
</evidence>
<dbReference type="InterPro" id="IPR014010">
    <property type="entry name" value="REJ_dom"/>
</dbReference>
<feature type="domain" description="REJ" evidence="21">
    <location>
        <begin position="149"/>
        <end position="848"/>
    </location>
</feature>
<proteinExistence type="inferred from homology"/>
<feature type="compositionally biased region" description="Basic residues" evidence="18">
    <location>
        <begin position="1444"/>
        <end position="1453"/>
    </location>
</feature>
<dbReference type="PROSITE" id="PS51111">
    <property type="entry name" value="REJ"/>
    <property type="match status" value="1"/>
</dbReference>
<dbReference type="Pfam" id="PF20519">
    <property type="entry name" value="Polycystin_dom"/>
    <property type="match status" value="1"/>
</dbReference>
<dbReference type="SUPFAM" id="SSF49723">
    <property type="entry name" value="Lipase/lipooxygenase domain (PLAT/LH2 domain)"/>
    <property type="match status" value="1"/>
</dbReference>
<dbReference type="InterPro" id="IPR042060">
    <property type="entry name" value="PLAT_polycystin1"/>
</dbReference>
<keyword evidence="7 19" id="KW-1133">Transmembrane helix</keyword>
<comment type="subcellular location">
    <subcellularLocation>
        <location evidence="2">Cell membrane</location>
        <topology evidence="2">Multi-pass membrane protein</topology>
    </subcellularLocation>
    <subcellularLocation>
        <location evidence="13">Cytoplasmic vesicle</location>
        <location evidence="13">Secretory vesicle</location>
        <location evidence="13">Acrosome membrane</location>
        <topology evidence="13">Multi-pass membrane protein</topology>
    </subcellularLocation>
    <subcellularLocation>
        <location evidence="1">Nucleus</location>
    </subcellularLocation>
</comment>
<dbReference type="FunFam" id="1.10.287.70:FF:000141">
    <property type="entry name" value="Polycystin family receptor for egg jelly"/>
    <property type="match status" value="1"/>
</dbReference>
<dbReference type="InterPro" id="IPR051223">
    <property type="entry name" value="Polycystin"/>
</dbReference>
<evidence type="ECO:0000256" key="17">
    <source>
        <dbReference type="PROSITE-ProRule" id="PRU00152"/>
    </source>
</evidence>
<evidence type="ECO:0000256" key="8">
    <source>
        <dbReference type="ARBA" id="ARBA00023136"/>
    </source>
</evidence>
<feature type="compositionally biased region" description="Low complexity" evidence="18">
    <location>
        <begin position="68"/>
        <end position="79"/>
    </location>
</feature>
<feature type="transmembrane region" description="Helical" evidence="19">
    <location>
        <begin position="1363"/>
        <end position="1385"/>
    </location>
</feature>
<feature type="transmembrane region" description="Helical" evidence="19">
    <location>
        <begin position="1639"/>
        <end position="1662"/>
    </location>
</feature>
<dbReference type="Proteomes" id="UP000710432">
    <property type="component" value="Unassembled WGS sequence"/>
</dbReference>
<dbReference type="EMBL" id="JAATJU010021676">
    <property type="protein sequence ID" value="KAH0513062.1"/>
    <property type="molecule type" value="Genomic_DNA"/>
</dbReference>
<dbReference type="GO" id="GO:0002080">
    <property type="term" value="C:acrosomal membrane"/>
    <property type="evidence" value="ECO:0007669"/>
    <property type="project" value="UniProtKB-SubCell"/>
</dbReference>
<dbReference type="GO" id="GO:0050982">
    <property type="term" value="P:detection of mechanical stimulus"/>
    <property type="evidence" value="ECO:0007669"/>
    <property type="project" value="TreeGrafter"/>
</dbReference>
<feature type="region of interest" description="Disordered" evidence="18">
    <location>
        <begin position="1427"/>
        <end position="1486"/>
    </location>
</feature>
<evidence type="ECO:0000259" key="20">
    <source>
        <dbReference type="PROSITE" id="PS50095"/>
    </source>
</evidence>
<feature type="transmembrane region" description="Helical" evidence="19">
    <location>
        <begin position="1541"/>
        <end position="1563"/>
    </location>
</feature>
<feature type="transmembrane region" description="Helical" evidence="19">
    <location>
        <begin position="1120"/>
        <end position="1140"/>
    </location>
</feature>
<feature type="transmembrane region" description="Helical" evidence="19">
    <location>
        <begin position="1506"/>
        <end position="1529"/>
    </location>
</feature>
<dbReference type="InterPro" id="IPR001024">
    <property type="entry name" value="PLAT/LH2_dom"/>
</dbReference>
<dbReference type="PROSITE" id="PS50095">
    <property type="entry name" value="PLAT"/>
    <property type="match status" value="1"/>
</dbReference>
<keyword evidence="22" id="KW-0675">Receptor</keyword>
<evidence type="ECO:0000256" key="15">
    <source>
        <dbReference type="ARBA" id="ARBA00077182"/>
    </source>
</evidence>
<evidence type="ECO:0000313" key="22">
    <source>
        <dbReference type="EMBL" id="KAH0513062.1"/>
    </source>
</evidence>
<dbReference type="Pfam" id="PF08016">
    <property type="entry name" value="PKD_channel"/>
    <property type="match status" value="1"/>
</dbReference>
<feature type="transmembrane region" description="Helical" evidence="19">
    <location>
        <begin position="1980"/>
        <end position="1998"/>
    </location>
</feature>
<reference evidence="22" key="1">
    <citation type="submission" date="2020-03" db="EMBL/GenBank/DDBJ databases">
        <title>Studies in the Genomics of Life Span.</title>
        <authorList>
            <person name="Glass D."/>
        </authorList>
    </citation>
    <scope>NUCLEOTIDE SEQUENCE</scope>
    <source>
        <strain evidence="22">LTLLF</strain>
        <tissue evidence="22">Muscle</tissue>
    </source>
</reference>
<dbReference type="SMART" id="SM00308">
    <property type="entry name" value="LH2"/>
    <property type="match status" value="1"/>
</dbReference>
<feature type="region of interest" description="Disordered" evidence="18">
    <location>
        <begin position="68"/>
        <end position="118"/>
    </location>
</feature>
<dbReference type="Gene3D" id="1.10.287.70">
    <property type="match status" value="1"/>
</dbReference>
<keyword evidence="4" id="KW-1003">Cell membrane</keyword>
<feature type="transmembrane region" description="Helical" evidence="19">
    <location>
        <begin position="1928"/>
        <end position="1948"/>
    </location>
</feature>
<keyword evidence="5 19" id="KW-0812">Transmembrane</keyword>
<name>A0A8J6GMJ7_MICOH</name>
<dbReference type="Pfam" id="PF01477">
    <property type="entry name" value="PLAT"/>
    <property type="match status" value="1"/>
</dbReference>
<evidence type="ECO:0000256" key="3">
    <source>
        <dbReference type="ARBA" id="ARBA00007200"/>
    </source>
</evidence>
<evidence type="ECO:0000256" key="13">
    <source>
        <dbReference type="ARBA" id="ARBA00060440"/>
    </source>
</evidence>
<evidence type="ECO:0000256" key="1">
    <source>
        <dbReference type="ARBA" id="ARBA00004123"/>
    </source>
</evidence>
<dbReference type="GO" id="GO:0005262">
    <property type="term" value="F:calcium channel activity"/>
    <property type="evidence" value="ECO:0007669"/>
    <property type="project" value="TreeGrafter"/>
</dbReference>
<feature type="domain" description="PLAT" evidence="20">
    <location>
        <begin position="1165"/>
        <end position="1282"/>
    </location>
</feature>
<evidence type="ECO:0000313" key="23">
    <source>
        <dbReference type="Proteomes" id="UP000710432"/>
    </source>
</evidence>
<keyword evidence="11" id="KW-0968">Cytoplasmic vesicle</keyword>
<feature type="transmembrane region" description="Helical" evidence="19">
    <location>
        <begin position="2019"/>
        <end position="2042"/>
    </location>
</feature>
<evidence type="ECO:0000256" key="2">
    <source>
        <dbReference type="ARBA" id="ARBA00004651"/>
    </source>
</evidence>
<evidence type="ECO:0000256" key="12">
    <source>
        <dbReference type="ARBA" id="ARBA00057509"/>
    </source>
</evidence>
<keyword evidence="10" id="KW-0539">Nucleus</keyword>
<evidence type="ECO:0000256" key="9">
    <source>
        <dbReference type="ARBA" id="ARBA00023180"/>
    </source>
</evidence>
<feature type="compositionally biased region" description="Basic and acidic residues" evidence="18">
    <location>
        <begin position="1454"/>
        <end position="1465"/>
    </location>
</feature>
<evidence type="ECO:0000256" key="16">
    <source>
        <dbReference type="ARBA" id="ARBA00082925"/>
    </source>
</evidence>
<evidence type="ECO:0000256" key="11">
    <source>
        <dbReference type="ARBA" id="ARBA00023329"/>
    </source>
</evidence>
<comment type="caution">
    <text evidence="17">Lacks conserved residue(s) required for the propagation of feature annotation.</text>
</comment>
<evidence type="ECO:0000256" key="4">
    <source>
        <dbReference type="ARBA" id="ARBA00022475"/>
    </source>
</evidence>
<sequence>MLRGPLYSSVAGHVAARPATWPAPPGALAAQPRVTAVAPRGPAAPGGAMWPGPALLLLGLGLGLGRPPSSSPRGLPGVLRSAPGLGQGEKSSVRGGGTGGLSSRTAPRRAGPTLPHRCPSGAAARVLLKVNSSDPAASTAKVSCQTATCTIQQVKINRKDQHAPLILSRNEEVTLNVTMLWDCPEAMIIRKNWLYFLVASVNDTPDWNRPVRLPQVRVMKFSSIHIPKLALSYGVYVFNFTLSINSWDLTLPPLTDSESIYIWVIKRPLKAILLPATAKVTMNFSDKLILNGNMSYDPEADIPTQGLRFFWYCTTNPIYYDDNYIPVTKQDVCHPEQDTLNWPWAVGPVLTIPPETLRGNGVYYFRMIVRKQNRTAFADKTVQVLKGLPPTALISCIENCGPTLVVSDRFSLSVDCTGCSNQDFYSWSILSRSGHEVMFDWTGQAVTRRNGTFLSIKAFAFRKFLERGFWISLDLVSWSGTTLNLIHPFVINQGPQVGRCKINPAKGISMVTKFVVECSDFKDKNLPLTYKIIVAELESTGEISSIEENNTLGAIAYLGTQSTTPAFFLPVGVMASHYSLRLYAQVYDSLGTFTQVTFQATVLVPTARDSPKTVLQKLLNFTMGLTSPLSTLLQKQDWLPAGYLIYVVASVLNNIKKEPELQDERAQFLEHLVNQSFVPTMSTLDEICQVVMAITKLTQKALNSSQAFSVGATLRLGQANQALQTYQRRNKHFHTRHIEIVGTGILTGLSNLLKLISPYYVFQDPFFVVESLSDTILANKVPGSKTTVLRTSNFNMYVEKAENSHIARVFRNETRCPDCLLATLTASRVPGLAPKAPVSMMFCEFTNDPFPWLTYPENISSDVVGFRMTGATDNGSVIEITPDIAEVYMARKDLTFASFNLMVGPALEGAGLSKMTTGGVSFEVDSRRTGEVLIQIVTKVTVLFKALVYAGSKVTPTNLVAMFLVPHDIPPIAKWSGLFDPTCPVKEVRVVCLPSSLLRIIAQRSHSFKYNVSVVLQAPRFVFRPTNKLVRIALFVVHCLDLYGIQGDWQEGTCVLGEKTTWEQVHCICRNVGRSRRQLASVKLIYHHLHTHFVTGKVIVIPNPVDLQLTIIRKLSQNPATFLAVLFIIILYVIFAFWALHRDVMDQYLRDHVVILPDNDPFDSICYLITIFTGSRLGSGTRANVFIQLMGTESTSDVHCLTHPYFRTLYRGSINTFLLTTKHDLGDIHSIRVWHDNEGKAPSWYLSRIKVENLFSRRIWLFMCRRWLSVDTTLEATFPVTNPNEPLRRIDFFLIDLSHQLGKNHMWFSVFTDVVPKPVNRLQRLSCCLAMLLSSLVCNIMFFNLNRNEQSESIEGRIIRSMMIGIESVLITIPVQILITFFFTYSQKKPRVSLDKVGPQKHPLMSEEGMFWKERLDKWHEHEVKALSKTATRSTSAPREKPSKRAFKSSQKSKKADSKDPDTQKSNRNFSNSKGDSEDTSSRDSFTQLKTAEPVKNKTQIILPRWCTYIAWFFVFATSGVSSFLIVFYGLTYGYDKSVEWLFASFCSFCQSVFLVQPCKILLWSSTRTKNPKYCKNLSWSSKYHYTEIRLQEAKMSPEEMQQLHEDMDYLRSSSIYQPMSEDKIQILRRKKRTRRRSLLFLSYLVTHFIFLTLLLLLIVTLRHKDSFFYNQFIGHQFSMGLATVMKLGDIYTWLNSVLLPLLHNNLNPTFLPDGSSKILGLPLMRQVRAKPSNKTCLLAKKFAQRSIAREIHCHPQYGIDPEDTKHYSSVWNKAGKRSTGKSSDGFTYKPPGKKWVYHSYGVLNTYGSGGYAFYFFPEEQISNSTLRLQELEGKNWLDEMTWAVIVELTTLNPDAGLVCSISVVFEVSPLGVVNSSLSVYSLSLSDFNRETSAETYLYVAILIFFCAYVVDEGYVIKQERASYLRSVYNLLNLSLKCMFTLLILLFFQKHLLATSMVQLYLTHPGAFIPFHAVSRLDHSMRIILAFLLFLTILKTLRYSRFFYDVRLAQKAIQAALPGIFHVALVVSMYAFMYVVFGYLVFGQHEWNYSNISHATQTIFSYCVSAFQNTEFSSNKVFGVLFLSSFMLVMICIFINLFQALILSAYDEMKQPVYEEPSDEAEAITYLCDNLRSGFDFLTSRSRDKDQSEFLVDMMYGQPEKNNRQFLGLKTRNINGKKMAYLVV</sequence>
<comment type="caution">
    <text evidence="22">The sequence shown here is derived from an EMBL/GenBank/DDBJ whole genome shotgun (WGS) entry which is preliminary data.</text>
</comment>
<keyword evidence="6" id="KW-0732">Signal</keyword>
<dbReference type="PANTHER" id="PTHR10877:SF185">
    <property type="entry name" value="POLYCYSTIN FAMILY RECEPTOR FOR EGG JELLY"/>
    <property type="match status" value="1"/>
</dbReference>
<dbReference type="CDD" id="cd01752">
    <property type="entry name" value="PLAT_polycystin"/>
    <property type="match status" value="1"/>
</dbReference>
<evidence type="ECO:0000259" key="21">
    <source>
        <dbReference type="PROSITE" id="PS51111"/>
    </source>
</evidence>
<evidence type="ECO:0000256" key="5">
    <source>
        <dbReference type="ARBA" id="ARBA00022692"/>
    </source>
</evidence>
<evidence type="ECO:0000256" key="19">
    <source>
        <dbReference type="SAM" id="Phobius"/>
    </source>
</evidence>
<comment type="function">
    <text evidence="12">Testis-specific protein that controls sperm transport and the timing of zona pellucida-evoked exocytosis of the sperm acrosome.</text>
</comment>
<dbReference type="InterPro" id="IPR013122">
    <property type="entry name" value="PKD1_2_channel"/>
</dbReference>
<protein>
    <recommendedName>
        <fullName evidence="14">Polycystin family receptor for egg jelly</fullName>
    </recommendedName>
    <alternativeName>
        <fullName evidence="15">PKD and REJ homolog</fullName>
    </alternativeName>
    <alternativeName>
        <fullName evidence="16">Polycystic kidney disease and receptor for egg jelly-related protein</fullName>
    </alternativeName>
</protein>
<dbReference type="InterPro" id="IPR036392">
    <property type="entry name" value="PLAT/LH2_dom_sf"/>
</dbReference>
<feature type="transmembrane region" description="Helical" evidence="19">
    <location>
        <begin position="1897"/>
        <end position="1916"/>
    </location>
</feature>
<dbReference type="FunFam" id="2.60.60.20:FF:000016">
    <property type="entry name" value="Polycystin family receptor for egg jelly"/>
    <property type="match status" value="1"/>
</dbReference>
<dbReference type="Pfam" id="PF02010">
    <property type="entry name" value="REJ"/>
    <property type="match status" value="1"/>
</dbReference>
<keyword evidence="9" id="KW-0325">Glycoprotein</keyword>
<feature type="transmembrane region" description="Helical" evidence="19">
    <location>
        <begin position="2077"/>
        <end position="2103"/>
    </location>
</feature>
<dbReference type="InterPro" id="IPR046791">
    <property type="entry name" value="Polycystin_dom"/>
</dbReference>
<comment type="similarity">
    <text evidence="3">Belongs to the polycystin family.</text>
</comment>
<gene>
    <name evidence="22" type="ORF">LTLLF_142055</name>
</gene>
<evidence type="ECO:0000256" key="7">
    <source>
        <dbReference type="ARBA" id="ARBA00022989"/>
    </source>
</evidence>
<evidence type="ECO:0000256" key="18">
    <source>
        <dbReference type="SAM" id="MobiDB-lite"/>
    </source>
</evidence>
<evidence type="ECO:0000256" key="14">
    <source>
        <dbReference type="ARBA" id="ARBA00068425"/>
    </source>
</evidence>
<organism evidence="22 23">
    <name type="scientific">Microtus ochrogaster</name>
    <name type="common">Prairie vole</name>
    <dbReference type="NCBI Taxonomy" id="79684"/>
    <lineage>
        <taxon>Eukaryota</taxon>
        <taxon>Metazoa</taxon>
        <taxon>Chordata</taxon>
        <taxon>Craniata</taxon>
        <taxon>Vertebrata</taxon>
        <taxon>Euteleostomi</taxon>
        <taxon>Mammalia</taxon>
        <taxon>Eutheria</taxon>
        <taxon>Euarchontoglires</taxon>
        <taxon>Glires</taxon>
        <taxon>Rodentia</taxon>
        <taxon>Myomorpha</taxon>
        <taxon>Muroidea</taxon>
        <taxon>Cricetidae</taxon>
        <taxon>Arvicolinae</taxon>
        <taxon>Microtus</taxon>
    </lineage>
</organism>
<accession>A0A8J6GMJ7</accession>
<evidence type="ECO:0000256" key="10">
    <source>
        <dbReference type="ARBA" id="ARBA00023242"/>
    </source>
</evidence>
<dbReference type="GO" id="GO:0005634">
    <property type="term" value="C:nucleus"/>
    <property type="evidence" value="ECO:0007669"/>
    <property type="project" value="UniProtKB-SubCell"/>
</dbReference>
<dbReference type="GO" id="GO:0005886">
    <property type="term" value="C:plasma membrane"/>
    <property type="evidence" value="ECO:0007669"/>
    <property type="project" value="UniProtKB-SubCell"/>
</dbReference>
<dbReference type="PANTHER" id="PTHR10877">
    <property type="entry name" value="POLYCYSTIN FAMILY MEMBER"/>
    <property type="match status" value="1"/>
</dbReference>
<dbReference type="InterPro" id="IPR002859">
    <property type="entry name" value="PKD/REJ-like"/>
</dbReference>